<dbReference type="AlphaFoldDB" id="A0A364K4R5"/>
<reference evidence="9 10" key="1">
    <citation type="submission" date="2018-06" db="EMBL/GenBank/DDBJ databases">
        <title>Thermoflavimicrobium daqus sp. nov., a thermophilic microbe isolated from Moutai-flavour Daqu.</title>
        <authorList>
            <person name="Wang X."/>
            <person name="Zhou H."/>
        </authorList>
    </citation>
    <scope>NUCLEOTIDE SEQUENCE [LARGE SCALE GENOMIC DNA]</scope>
    <source>
        <strain evidence="9 10">FBKL4.011</strain>
    </source>
</reference>
<evidence type="ECO:0000256" key="2">
    <source>
        <dbReference type="ARBA" id="ARBA00022475"/>
    </source>
</evidence>
<dbReference type="InterPro" id="IPR050250">
    <property type="entry name" value="Macrolide_Exporter_MacB"/>
</dbReference>
<name>A0A364K4R5_9BACL</name>
<feature type="transmembrane region" description="Helical" evidence="7">
    <location>
        <begin position="376"/>
        <end position="397"/>
    </location>
</feature>
<comment type="subcellular location">
    <subcellularLocation>
        <location evidence="1">Cell membrane</location>
        <topology evidence="1">Multi-pass membrane protein</topology>
    </subcellularLocation>
</comment>
<feature type="transmembrane region" description="Helical" evidence="7">
    <location>
        <begin position="325"/>
        <end position="347"/>
    </location>
</feature>
<evidence type="ECO:0000256" key="4">
    <source>
        <dbReference type="ARBA" id="ARBA00022989"/>
    </source>
</evidence>
<organism evidence="9 10">
    <name type="scientific">Thermoflavimicrobium daqui</name>
    <dbReference type="NCBI Taxonomy" id="2137476"/>
    <lineage>
        <taxon>Bacteria</taxon>
        <taxon>Bacillati</taxon>
        <taxon>Bacillota</taxon>
        <taxon>Bacilli</taxon>
        <taxon>Bacillales</taxon>
        <taxon>Thermoactinomycetaceae</taxon>
        <taxon>Thermoflavimicrobium</taxon>
    </lineage>
</organism>
<dbReference type="RefSeq" id="WP_113658697.1">
    <property type="nucleotide sequence ID" value="NZ_KZ845666.1"/>
</dbReference>
<evidence type="ECO:0000256" key="1">
    <source>
        <dbReference type="ARBA" id="ARBA00004651"/>
    </source>
</evidence>
<evidence type="ECO:0000313" key="9">
    <source>
        <dbReference type="EMBL" id="RAL24327.1"/>
    </source>
</evidence>
<keyword evidence="4 7" id="KW-1133">Transmembrane helix</keyword>
<feature type="transmembrane region" description="Helical" evidence="7">
    <location>
        <begin position="471"/>
        <end position="494"/>
    </location>
</feature>
<feature type="transmembrane region" description="Helical" evidence="7">
    <location>
        <begin position="6"/>
        <end position="21"/>
    </location>
</feature>
<evidence type="ECO:0000256" key="6">
    <source>
        <dbReference type="ARBA" id="ARBA00038076"/>
    </source>
</evidence>
<dbReference type="GO" id="GO:0005886">
    <property type="term" value="C:plasma membrane"/>
    <property type="evidence" value="ECO:0007669"/>
    <property type="project" value="UniProtKB-SubCell"/>
</dbReference>
<feature type="transmembrane region" description="Helical" evidence="7">
    <location>
        <begin position="814"/>
        <end position="841"/>
    </location>
</feature>
<dbReference type="Pfam" id="PF02687">
    <property type="entry name" value="FtsX"/>
    <property type="match status" value="2"/>
</dbReference>
<keyword evidence="2" id="KW-1003">Cell membrane</keyword>
<comment type="caution">
    <text evidence="9">The sequence shown here is derived from an EMBL/GenBank/DDBJ whole genome shotgun (WGS) entry which is preliminary data.</text>
</comment>
<feature type="transmembrane region" description="Helical" evidence="7">
    <location>
        <begin position="861"/>
        <end position="884"/>
    </location>
</feature>
<evidence type="ECO:0000256" key="7">
    <source>
        <dbReference type="SAM" id="Phobius"/>
    </source>
</evidence>
<evidence type="ECO:0000313" key="10">
    <source>
        <dbReference type="Proteomes" id="UP000251213"/>
    </source>
</evidence>
<sequence>MNWIGIGIIVFFLGMIGYYLWRSPHLFRMAWRNAWVHKRTTIFTLIGSLEGTALITTAFMLYASIQVSLQEYEMTHIGKIESDIMAQSGLITEQDVQSLKENLEKYTALPIVSFYGNLIKGKENHIPHIAIHAFSYPEAKKWDAEAIQSFPTKVGANEIVLSQRAAAQLDVDEGDQIQLMIPTKQRALFLIVKKVVSEHGLTGYRGVKQGKATAFLSLETARGALGIKEGYTNILVTNFIDPKSLDQSKWDYFPVKEYVLRTVNNVQKFVDLFFVTSLVAIIIGIVLVLNIFKLIGEERRRELGIIRAMGMNGGDLARVLRIEGLVYAGISSFFGMILGIGLSVLVLQQIQDLIHLMSQYSHDIELSYRFVIEPNFLFTAGGIGFCLVYFCMMWIAWRASKQNIVHMLQEAKIQENYSSLSSGRRKWKTSLYLMWVLSIFILIGLTLTPAYQDWLTKELPNQENYIYSGVVVYTFISTILLLPFIIPKLLAGILKGLHTRSKWIATLQIAFRYPVAYKKRTSLILFMFMIVLFLTTFSSMIGATFASWGDQKVPRRALAGYDLAAKSERHVSTKELQTMLNQSKYVEQDQISTAVSVLQANTSPKSPDIKVNGIDDQFARHNQIKLEQKAGKTDQEIWQEVAQNPDVTIISRRDLDLFEQNQPYQFKIGDQVPIQVEGKVISKKLIGIAKTYPESYGYFVSSGIWMKQSEVERLAQKPESTWLIQAKHLEKLAHLAKQIQKEITTQGAYQLVNPQQQLVISSSFVQVIFSLLESFSFLAVVIGLAGLMVIMFRQVQERKQQLGMMRAMGIDKKLVYWSIFSEGFIIAILGILLGTGIGVYAGSLTIKPFGDAKKLAKYQELFPTFKILLYFVLALLISIFGSFLPARKALTVSPVEATRYIS</sequence>
<accession>A0A364K4R5</accession>
<evidence type="ECO:0000256" key="5">
    <source>
        <dbReference type="ARBA" id="ARBA00023136"/>
    </source>
</evidence>
<keyword evidence="10" id="KW-1185">Reference proteome</keyword>
<dbReference type="GO" id="GO:0022857">
    <property type="term" value="F:transmembrane transporter activity"/>
    <property type="evidence" value="ECO:0007669"/>
    <property type="project" value="TreeGrafter"/>
</dbReference>
<feature type="domain" description="ABC3 transporter permease C-terminal" evidence="8">
    <location>
        <begin position="774"/>
        <end position="894"/>
    </location>
</feature>
<feature type="transmembrane region" description="Helical" evidence="7">
    <location>
        <begin position="272"/>
        <end position="292"/>
    </location>
</feature>
<feature type="transmembrane region" description="Helical" evidence="7">
    <location>
        <begin position="42"/>
        <end position="65"/>
    </location>
</feature>
<keyword evidence="3 7" id="KW-0812">Transmembrane</keyword>
<dbReference type="PANTHER" id="PTHR30572:SF4">
    <property type="entry name" value="ABC TRANSPORTER PERMEASE YTRF"/>
    <property type="match status" value="1"/>
</dbReference>
<proteinExistence type="inferred from homology"/>
<dbReference type="PANTHER" id="PTHR30572">
    <property type="entry name" value="MEMBRANE COMPONENT OF TRANSPORTER-RELATED"/>
    <property type="match status" value="1"/>
</dbReference>
<dbReference type="EMBL" id="QJKK01000004">
    <property type="protein sequence ID" value="RAL24327.1"/>
    <property type="molecule type" value="Genomic_DNA"/>
</dbReference>
<comment type="similarity">
    <text evidence="6">Belongs to the ABC-4 integral membrane protein family.</text>
</comment>
<dbReference type="Proteomes" id="UP000251213">
    <property type="component" value="Unassembled WGS sequence"/>
</dbReference>
<reference evidence="9 10" key="2">
    <citation type="submission" date="2018-06" db="EMBL/GenBank/DDBJ databases">
        <authorList>
            <person name="Zhirakovskaya E."/>
        </authorList>
    </citation>
    <scope>NUCLEOTIDE SEQUENCE [LARGE SCALE GENOMIC DNA]</scope>
    <source>
        <strain evidence="9 10">FBKL4.011</strain>
    </source>
</reference>
<keyword evidence="5 7" id="KW-0472">Membrane</keyword>
<gene>
    <name evidence="9" type="ORF">DL897_08330</name>
</gene>
<feature type="domain" description="ABC3 transporter permease C-terminal" evidence="8">
    <location>
        <begin position="275"/>
        <end position="404"/>
    </location>
</feature>
<feature type="transmembrane region" description="Helical" evidence="7">
    <location>
        <begin position="523"/>
        <end position="548"/>
    </location>
</feature>
<protein>
    <recommendedName>
        <fullName evidence="8">ABC3 transporter permease C-terminal domain-containing protein</fullName>
    </recommendedName>
</protein>
<evidence type="ECO:0000259" key="8">
    <source>
        <dbReference type="Pfam" id="PF02687"/>
    </source>
</evidence>
<feature type="transmembrane region" description="Helical" evidence="7">
    <location>
        <begin position="431"/>
        <end position="451"/>
    </location>
</feature>
<dbReference type="InterPro" id="IPR003838">
    <property type="entry name" value="ABC3_permease_C"/>
</dbReference>
<feature type="transmembrane region" description="Helical" evidence="7">
    <location>
        <begin position="767"/>
        <end position="793"/>
    </location>
</feature>
<dbReference type="OrthoDB" id="135354at2"/>
<evidence type="ECO:0000256" key="3">
    <source>
        <dbReference type="ARBA" id="ARBA00022692"/>
    </source>
</evidence>